<dbReference type="GO" id="GO:0045703">
    <property type="term" value="F:ketoreductase activity"/>
    <property type="evidence" value="ECO:0007669"/>
    <property type="project" value="TreeGrafter"/>
</dbReference>
<dbReference type="PRINTS" id="PR00080">
    <property type="entry name" value="SDRFAMILY"/>
</dbReference>
<reference evidence="6" key="1">
    <citation type="journal article" date="2017" name="Plant J.">
        <title>The pomegranate (Punica granatum L.) genome and the genomics of punicalagin biosynthesis.</title>
        <authorList>
            <person name="Qin G."/>
            <person name="Xu C."/>
            <person name="Ming R."/>
            <person name="Tang H."/>
            <person name="Guyot R."/>
            <person name="Kramer E.M."/>
            <person name="Hu Y."/>
            <person name="Yi X."/>
            <person name="Qi Y."/>
            <person name="Xu X."/>
            <person name="Gao Z."/>
            <person name="Pan H."/>
            <person name="Jian J."/>
            <person name="Tian Y."/>
            <person name="Yue Z."/>
            <person name="Xu Y."/>
        </authorList>
    </citation>
    <scope>NUCLEOTIDE SEQUENCE [LARGE SCALE GENOMIC DNA]</scope>
    <source>
        <strain evidence="6">cv. Dabenzi</strain>
    </source>
</reference>
<evidence type="ECO:0000313" key="6">
    <source>
        <dbReference type="Proteomes" id="UP000197138"/>
    </source>
</evidence>
<dbReference type="Gene3D" id="3.40.50.720">
    <property type="entry name" value="NAD(P)-binding Rossmann-like Domain"/>
    <property type="match status" value="1"/>
</dbReference>
<dbReference type="Proteomes" id="UP000197138">
    <property type="component" value="Unassembled WGS sequence"/>
</dbReference>
<dbReference type="EMBL" id="MTKT01003224">
    <property type="protein sequence ID" value="OWM76155.1"/>
    <property type="molecule type" value="Genomic_DNA"/>
</dbReference>
<dbReference type="InterPro" id="IPR002347">
    <property type="entry name" value="SDR_fam"/>
</dbReference>
<dbReference type="PIRSF" id="PIRSF000126">
    <property type="entry name" value="11-beta-HSD1"/>
    <property type="match status" value="1"/>
</dbReference>
<dbReference type="CDD" id="cd05356">
    <property type="entry name" value="17beta-HSD1_like_SDR_c"/>
    <property type="match status" value="1"/>
</dbReference>
<dbReference type="InterPro" id="IPR036291">
    <property type="entry name" value="NAD(P)-bd_dom_sf"/>
</dbReference>
<evidence type="ECO:0000256" key="3">
    <source>
        <dbReference type="RuleBase" id="RU000363"/>
    </source>
</evidence>
<evidence type="ECO:0000256" key="2">
    <source>
        <dbReference type="ARBA" id="ARBA00023002"/>
    </source>
</evidence>
<dbReference type="InterPro" id="IPR051019">
    <property type="entry name" value="VLCFA-Steroid_DH"/>
</dbReference>
<comment type="caution">
    <text evidence="5">The sequence shown here is derived from an EMBL/GenBank/DDBJ whole genome shotgun (WGS) entry which is preliminary data.</text>
</comment>
<dbReference type="GO" id="GO:0005783">
    <property type="term" value="C:endoplasmic reticulum"/>
    <property type="evidence" value="ECO:0007669"/>
    <property type="project" value="TreeGrafter"/>
</dbReference>
<sequence>MEFQDRVLFGVSALGFISLCHHLFAFLKWLYKMFIRKPKDLRDYGSWAMITGSTNGIGRALAFELASKGLNLVCVGRNPTKLESTAAEIHHKFGERIMIRNITLDFVKSGPNEISSAIDHGIQGLDIGLLVNNVGIAHAYPRFFHEIEQELLETMIRENVEAVIWVTRAVISEMMKKKKGAIVNIGSGSSVTVSSYPLFTLYAASKAFMATFSRSIDLEYQNYGIDVQCQAPLFVRTNMTGLRTNIFIVPADVFSRWSVRWMGYDSLCCPFWWHSVQDYIMRSLDALTVRSFFRSFLNMHREALEANGGYQSHL</sequence>
<dbReference type="Pfam" id="PF00106">
    <property type="entry name" value="adh_short"/>
    <property type="match status" value="1"/>
</dbReference>
<dbReference type="PRINTS" id="PR00081">
    <property type="entry name" value="GDHRDH"/>
</dbReference>
<evidence type="ECO:0000313" key="5">
    <source>
        <dbReference type="EMBL" id="OWM76155.1"/>
    </source>
</evidence>
<dbReference type="SUPFAM" id="SSF51735">
    <property type="entry name" value="NAD(P)-binding Rossmann-fold domains"/>
    <property type="match status" value="1"/>
</dbReference>
<proteinExistence type="inferred from homology"/>
<evidence type="ECO:0000256" key="1">
    <source>
        <dbReference type="ARBA" id="ARBA00022857"/>
    </source>
</evidence>
<keyword evidence="4" id="KW-0812">Transmembrane</keyword>
<organism evidence="5 6">
    <name type="scientific">Punica granatum</name>
    <name type="common">Pomegranate</name>
    <dbReference type="NCBI Taxonomy" id="22663"/>
    <lineage>
        <taxon>Eukaryota</taxon>
        <taxon>Viridiplantae</taxon>
        <taxon>Streptophyta</taxon>
        <taxon>Embryophyta</taxon>
        <taxon>Tracheophyta</taxon>
        <taxon>Spermatophyta</taxon>
        <taxon>Magnoliopsida</taxon>
        <taxon>eudicotyledons</taxon>
        <taxon>Gunneridae</taxon>
        <taxon>Pentapetalae</taxon>
        <taxon>rosids</taxon>
        <taxon>malvids</taxon>
        <taxon>Myrtales</taxon>
        <taxon>Lythraceae</taxon>
        <taxon>Punica</taxon>
    </lineage>
</organism>
<accession>A0A218WTQ4</accession>
<dbReference type="AlphaFoldDB" id="A0A218WTQ4"/>
<protein>
    <recommendedName>
        <fullName evidence="7">Very-long-chain 3-oxoacyl-CoA reductase-like protein At1g24470</fullName>
    </recommendedName>
</protein>
<dbReference type="PANTHER" id="PTHR43899">
    <property type="entry name" value="RH59310P"/>
    <property type="match status" value="1"/>
</dbReference>
<evidence type="ECO:0008006" key="7">
    <source>
        <dbReference type="Google" id="ProtNLM"/>
    </source>
</evidence>
<keyword evidence="1" id="KW-0521">NADP</keyword>
<name>A0A218WTQ4_PUNGR</name>
<comment type="similarity">
    <text evidence="3">Belongs to the short-chain dehydrogenases/reductases (SDR) family.</text>
</comment>
<keyword evidence="4" id="KW-1133">Transmembrane helix</keyword>
<dbReference type="FunFam" id="3.40.50.720:FF:000137">
    <property type="entry name" value="Hydroxysteroid (17-beta) dehydrogenase 3"/>
    <property type="match status" value="1"/>
</dbReference>
<evidence type="ECO:0000256" key="4">
    <source>
        <dbReference type="SAM" id="Phobius"/>
    </source>
</evidence>
<feature type="transmembrane region" description="Helical" evidence="4">
    <location>
        <begin position="6"/>
        <end position="31"/>
    </location>
</feature>
<keyword evidence="4" id="KW-0472">Membrane</keyword>
<keyword evidence="2" id="KW-0560">Oxidoreductase</keyword>
<gene>
    <name evidence="5" type="ORF">CDL15_Pgr009801</name>
</gene>
<dbReference type="PANTHER" id="PTHR43899:SF25">
    <property type="entry name" value="ENOYL-(ACYL CARRIER) REDUCTASE"/>
    <property type="match status" value="1"/>
</dbReference>